<organism evidence="3 4">
    <name type="scientific">Chytriomyces confervae</name>
    <dbReference type="NCBI Taxonomy" id="246404"/>
    <lineage>
        <taxon>Eukaryota</taxon>
        <taxon>Fungi</taxon>
        <taxon>Fungi incertae sedis</taxon>
        <taxon>Chytridiomycota</taxon>
        <taxon>Chytridiomycota incertae sedis</taxon>
        <taxon>Chytridiomycetes</taxon>
        <taxon>Chytridiales</taxon>
        <taxon>Chytriomycetaceae</taxon>
        <taxon>Chytriomyces</taxon>
    </lineage>
</organism>
<keyword evidence="4" id="KW-1185">Reference proteome</keyword>
<dbReference type="EMBL" id="QEAP01000015">
    <property type="protein sequence ID" value="TPX77744.1"/>
    <property type="molecule type" value="Genomic_DNA"/>
</dbReference>
<evidence type="ECO:0000256" key="1">
    <source>
        <dbReference type="SAM" id="MobiDB-lite"/>
    </source>
</evidence>
<gene>
    <name evidence="3" type="ORF">CcCBS67573_g00969</name>
</gene>
<accession>A0A507FN39</accession>
<dbReference type="PANTHER" id="PTHR43058:SF1">
    <property type="entry name" value="DUF427 DOMAIN-CONTAINING PROTEIN"/>
    <property type="match status" value="1"/>
</dbReference>
<dbReference type="STRING" id="246404.A0A507FN39"/>
<evidence type="ECO:0000313" key="3">
    <source>
        <dbReference type="EMBL" id="TPX77744.1"/>
    </source>
</evidence>
<feature type="domain" description="DUF427" evidence="2">
    <location>
        <begin position="54"/>
        <end position="143"/>
    </location>
</feature>
<feature type="region of interest" description="Disordered" evidence="1">
    <location>
        <begin position="1"/>
        <end position="33"/>
    </location>
</feature>
<proteinExistence type="predicted"/>
<dbReference type="Proteomes" id="UP000320333">
    <property type="component" value="Unassembled WGS sequence"/>
</dbReference>
<reference evidence="3 4" key="1">
    <citation type="journal article" date="2019" name="Sci. Rep.">
        <title>Comparative genomics of chytrid fungi reveal insights into the obligate biotrophic and pathogenic lifestyle of Synchytrium endobioticum.</title>
        <authorList>
            <person name="van de Vossenberg B.T.L.H."/>
            <person name="Warris S."/>
            <person name="Nguyen H.D.T."/>
            <person name="van Gent-Pelzer M.P.E."/>
            <person name="Joly D.L."/>
            <person name="van de Geest H.C."/>
            <person name="Bonants P.J.M."/>
            <person name="Smith D.S."/>
            <person name="Levesque C.A."/>
            <person name="van der Lee T.A.J."/>
        </authorList>
    </citation>
    <scope>NUCLEOTIDE SEQUENCE [LARGE SCALE GENOMIC DNA]</scope>
    <source>
        <strain evidence="3 4">CBS 675.73</strain>
    </source>
</reference>
<dbReference type="Gene3D" id="2.170.150.40">
    <property type="entry name" value="Domain of unknown function (DUF427)"/>
    <property type="match status" value="1"/>
</dbReference>
<dbReference type="Pfam" id="PF04248">
    <property type="entry name" value="NTP_transf_9"/>
    <property type="match status" value="1"/>
</dbReference>
<evidence type="ECO:0000313" key="4">
    <source>
        <dbReference type="Proteomes" id="UP000320333"/>
    </source>
</evidence>
<comment type="caution">
    <text evidence="3">The sequence shown here is derived from an EMBL/GenBank/DDBJ whole genome shotgun (WGS) entry which is preliminary data.</text>
</comment>
<protein>
    <recommendedName>
        <fullName evidence="2">DUF427 domain-containing protein</fullName>
    </recommendedName>
</protein>
<dbReference type="InterPro" id="IPR038694">
    <property type="entry name" value="DUF427_sf"/>
</dbReference>
<name>A0A507FN39_9FUNG</name>
<evidence type="ECO:0000259" key="2">
    <source>
        <dbReference type="Pfam" id="PF04248"/>
    </source>
</evidence>
<dbReference type="InterPro" id="IPR007361">
    <property type="entry name" value="DUF427"/>
</dbReference>
<dbReference type="OrthoDB" id="18996at2759"/>
<sequence>MNSEAAIRAAQNQWKHRGAQRPAFALPTQPGQESVWDYPRPPALLSDTRTVQVRAKGNTAPIANSVRALRVLETAAPPTWYIPKQDIDMQRLVELKGQSSFCEWKGAATYWAISNASAQPVAWSYEKPRSEFAALQGHICFYPSRVECYVNDERVRPQPSEFYGGWVTDEVIGPFKGDPGTSHW</sequence>
<dbReference type="PANTHER" id="PTHR43058">
    <property type="entry name" value="SLR0655 PROTEIN"/>
    <property type="match status" value="1"/>
</dbReference>
<dbReference type="AlphaFoldDB" id="A0A507FN39"/>